<evidence type="ECO:0000256" key="1">
    <source>
        <dbReference type="ARBA" id="ARBA00009375"/>
    </source>
</evidence>
<dbReference type="EC" id="5.4.99.12" evidence="4"/>
<dbReference type="PIRSF" id="PIRSF001430">
    <property type="entry name" value="tRNA_psdUrid_synth"/>
    <property type="match status" value="1"/>
</dbReference>
<reference evidence="7 8" key="1">
    <citation type="journal article" date="2024" name="Fungal Genet. Biol.">
        <title>The porcine skin microbiome exhibits broad fungal antagonism.</title>
        <authorList>
            <person name="De La Cruz K.F."/>
            <person name="Townsend E.C."/>
            <person name="Alex Cheong J.Z."/>
            <person name="Salamzade R."/>
            <person name="Liu A."/>
            <person name="Sandstrom S."/>
            <person name="Davila E."/>
            <person name="Huang L."/>
            <person name="Xu K.H."/>
            <person name="Wu S.Y."/>
            <person name="Meudt J.J."/>
            <person name="Shanmuganayagam D."/>
            <person name="Gibson A.L.F."/>
            <person name="Kalan L.R."/>
        </authorList>
    </citation>
    <scope>NUCLEOTIDE SEQUENCE [LARGE SCALE GENOMIC DNA]</scope>
    <source>
        <strain evidence="7 8">LK2625</strain>
    </source>
</reference>
<comment type="caution">
    <text evidence="7">The sequence shown here is derived from an EMBL/GenBank/DDBJ whole genome shotgun (WGS) entry which is preliminary data.</text>
</comment>
<dbReference type="RefSeq" id="WP_368629393.1">
    <property type="nucleotide sequence ID" value="NZ_JAYWLU010000009.1"/>
</dbReference>
<dbReference type="SUPFAM" id="SSF55120">
    <property type="entry name" value="Pseudouridine synthase"/>
    <property type="match status" value="1"/>
</dbReference>
<dbReference type="Gene3D" id="3.30.70.660">
    <property type="entry name" value="Pseudouridine synthase I, catalytic domain, C-terminal subdomain"/>
    <property type="match status" value="1"/>
</dbReference>
<dbReference type="EMBL" id="JAYWLU010000009">
    <property type="protein sequence ID" value="MEX3594959.1"/>
    <property type="molecule type" value="Genomic_DNA"/>
</dbReference>
<feature type="domain" description="Pseudouridine synthase I TruA alpha/beta" evidence="6">
    <location>
        <begin position="177"/>
        <end position="279"/>
    </location>
</feature>
<comment type="caution">
    <text evidence="4">Lacks conserved residue(s) required for the propagation of feature annotation.</text>
</comment>
<comment type="catalytic activity">
    <reaction evidence="4 5">
        <text>uridine(38/39/40) in tRNA = pseudouridine(38/39/40) in tRNA</text>
        <dbReference type="Rhea" id="RHEA:22376"/>
        <dbReference type="Rhea" id="RHEA-COMP:10085"/>
        <dbReference type="Rhea" id="RHEA-COMP:10087"/>
        <dbReference type="ChEBI" id="CHEBI:65314"/>
        <dbReference type="ChEBI" id="CHEBI:65315"/>
        <dbReference type="EC" id="5.4.99.12"/>
    </reaction>
</comment>
<comment type="subunit">
    <text evidence="4">Homodimer.</text>
</comment>
<evidence type="ECO:0000256" key="2">
    <source>
        <dbReference type="ARBA" id="ARBA00022694"/>
    </source>
</evidence>
<gene>
    <name evidence="4" type="primary">truA</name>
    <name evidence="7" type="ORF">VVR66_09560</name>
</gene>
<dbReference type="Gene3D" id="3.30.70.580">
    <property type="entry name" value="Pseudouridine synthase I, catalytic domain, N-terminal subdomain"/>
    <property type="match status" value="1"/>
</dbReference>
<dbReference type="InterPro" id="IPR020097">
    <property type="entry name" value="PsdUridine_synth_TruA_a/b_dom"/>
</dbReference>
<sequence>MNMSGELVRLRIDLAYDGAPFSGWAAQPSLPTVQGAVEAALELVLRHPLRTVVAGRTDTGVHARRQTVHVDVPVDAWETVTRGAEVAPGAALVRRLNGALNRVLGKDRSVLGLQPALGAVVIHDAALAPAGFDARFSALSRSYAYRISDAASGHDPLTRGFAWWVNEELDVPAMNAAVTDLLGLNDFLSFCKPREGATTIRELQSALVERDASGLVTVRLQADAFCHHMVRSVVGAATRVGQGRYEQDWLGERLEARVRDARVLLAPPHGLVLESVEYPADHELAARAEQTRAKRPED</sequence>
<dbReference type="PANTHER" id="PTHR11142:SF0">
    <property type="entry name" value="TRNA PSEUDOURIDINE SYNTHASE-LIKE 1"/>
    <property type="match status" value="1"/>
</dbReference>
<keyword evidence="3 4" id="KW-0413">Isomerase</keyword>
<dbReference type="Proteomes" id="UP001558481">
    <property type="component" value="Unassembled WGS sequence"/>
</dbReference>
<dbReference type="HAMAP" id="MF_00171">
    <property type="entry name" value="TruA"/>
    <property type="match status" value="1"/>
</dbReference>
<evidence type="ECO:0000256" key="3">
    <source>
        <dbReference type="ARBA" id="ARBA00023235"/>
    </source>
</evidence>
<accession>A0ABV3V4S7</accession>
<dbReference type="InterPro" id="IPR020103">
    <property type="entry name" value="PsdUridine_synth_cat_dom_sf"/>
</dbReference>
<name>A0ABV3V4S7_9MICC</name>
<evidence type="ECO:0000313" key="8">
    <source>
        <dbReference type="Proteomes" id="UP001558481"/>
    </source>
</evidence>
<comment type="similarity">
    <text evidence="1 4 5">Belongs to the tRNA pseudouridine synthase TruA family.</text>
</comment>
<evidence type="ECO:0000313" key="7">
    <source>
        <dbReference type="EMBL" id="MEX3594959.1"/>
    </source>
</evidence>
<organism evidence="7 8">
    <name type="scientific">Kocuria carniphila</name>
    <dbReference type="NCBI Taxonomy" id="262208"/>
    <lineage>
        <taxon>Bacteria</taxon>
        <taxon>Bacillati</taxon>
        <taxon>Actinomycetota</taxon>
        <taxon>Actinomycetes</taxon>
        <taxon>Micrococcales</taxon>
        <taxon>Micrococcaceae</taxon>
        <taxon>Kocuria</taxon>
    </lineage>
</organism>
<keyword evidence="8" id="KW-1185">Reference proteome</keyword>
<feature type="active site" description="Nucleophile" evidence="4">
    <location>
        <position position="58"/>
    </location>
</feature>
<evidence type="ECO:0000256" key="5">
    <source>
        <dbReference type="RuleBase" id="RU003792"/>
    </source>
</evidence>
<dbReference type="Pfam" id="PF01416">
    <property type="entry name" value="PseudoU_synth_1"/>
    <property type="match status" value="1"/>
</dbReference>
<dbReference type="PANTHER" id="PTHR11142">
    <property type="entry name" value="PSEUDOURIDYLATE SYNTHASE"/>
    <property type="match status" value="1"/>
</dbReference>
<proteinExistence type="inferred from homology"/>
<evidence type="ECO:0000256" key="4">
    <source>
        <dbReference type="HAMAP-Rule" id="MF_00171"/>
    </source>
</evidence>
<dbReference type="CDD" id="cd02570">
    <property type="entry name" value="PseudoU_synth_EcTruA"/>
    <property type="match status" value="1"/>
</dbReference>
<dbReference type="InterPro" id="IPR001406">
    <property type="entry name" value="PsdUridine_synth_TruA"/>
</dbReference>
<evidence type="ECO:0000259" key="6">
    <source>
        <dbReference type="Pfam" id="PF01416"/>
    </source>
</evidence>
<keyword evidence="2 4" id="KW-0819">tRNA processing</keyword>
<dbReference type="InterPro" id="IPR020095">
    <property type="entry name" value="PsdUridine_synth_TruA_C"/>
</dbReference>
<feature type="binding site" evidence="4">
    <location>
        <position position="143"/>
    </location>
    <ligand>
        <name>substrate</name>
    </ligand>
</feature>
<comment type="function">
    <text evidence="4">Formation of pseudouridine at positions 38, 39 and 40 in the anticodon stem and loop of transfer RNAs.</text>
</comment>
<protein>
    <recommendedName>
        <fullName evidence="4">tRNA pseudouridine synthase A</fullName>
        <ecNumber evidence="4">5.4.99.12</ecNumber>
    </recommendedName>
    <alternativeName>
        <fullName evidence="4">tRNA pseudouridine(38-40) synthase</fullName>
    </alternativeName>
    <alternativeName>
        <fullName evidence="4">tRNA pseudouridylate synthase I</fullName>
    </alternativeName>
    <alternativeName>
        <fullName evidence="4">tRNA-uridine isomerase I</fullName>
    </alternativeName>
</protein>
<dbReference type="InterPro" id="IPR020094">
    <property type="entry name" value="TruA/RsuA/RluB/E/F_N"/>
</dbReference>